<dbReference type="OrthoDB" id="685351at2759"/>
<evidence type="ECO:0000259" key="1">
    <source>
        <dbReference type="Pfam" id="PF03372"/>
    </source>
</evidence>
<dbReference type="Pfam" id="PF03372">
    <property type="entry name" value="Exo_endo_phos"/>
    <property type="match status" value="1"/>
</dbReference>
<sequence length="519" mass="59817">MISDQNCNVFNWNVRGLNAFARRQVVRDLISDHHGTIVCLQETKLEVVDDSIICSTLGPQFLGNYAVVPAIGVRGGVLLALSQDHYEMQNVVVRQYSVTVTVHRKADNGVWTLTRVYGPQGDNDKLQFLNEIRDIKTQALASWVILGDFNLIYRSCDKNNSRINHRLMNSFRWILDELELKEIHLHGRQFTWTSETANPTQTKIDHILCTRDWELQHTDCYLQAIGTSVSDHCPMVMTCKPFHRQYKGFRFESYWLKQQGFMDLVKAIWDRPTHSNNKARVLHIKLARLGKALRNWSKQRVEELKQQAQLAEQIVFQLDQDQEHRQLTEDEVSLRHLAKNRILGLASLRRAKLRQISRLTMIRVGDANTRLFHLRANGRRRKNHIPALNHLGVTHTVHEHKAAALYQYYTDQLGNATPRLHTLNWELLDIQRHDMDCLEADVTMEEVKEVVMKTPAEKAPGPDGYIGGFLKNAWDIIKHDLVAAIQGIFNRRSLSVPDLIAPAPTSDCGANHSFSRWRE</sequence>
<accession>A0A835F6P1</accession>
<dbReference type="InterPro" id="IPR036691">
    <property type="entry name" value="Endo/exonu/phosph_ase_sf"/>
</dbReference>
<dbReference type="EMBL" id="JACEFO010001619">
    <property type="protein sequence ID" value="KAF8730243.1"/>
    <property type="molecule type" value="Genomic_DNA"/>
</dbReference>
<dbReference type="Proteomes" id="UP000636709">
    <property type="component" value="Unassembled WGS sequence"/>
</dbReference>
<evidence type="ECO:0000313" key="3">
    <source>
        <dbReference type="Proteomes" id="UP000636709"/>
    </source>
</evidence>
<dbReference type="InterPro" id="IPR005135">
    <property type="entry name" value="Endo/exonuclease/phosphatase"/>
</dbReference>
<proteinExistence type="predicted"/>
<protein>
    <recommendedName>
        <fullName evidence="1">Endonuclease/exonuclease/phosphatase domain-containing protein</fullName>
    </recommendedName>
</protein>
<dbReference type="SUPFAM" id="SSF56219">
    <property type="entry name" value="DNase I-like"/>
    <property type="match status" value="1"/>
</dbReference>
<dbReference type="PANTHER" id="PTHR33710">
    <property type="entry name" value="BNAC02G09200D PROTEIN"/>
    <property type="match status" value="1"/>
</dbReference>
<evidence type="ECO:0000313" key="2">
    <source>
        <dbReference type="EMBL" id="KAF8730243.1"/>
    </source>
</evidence>
<comment type="caution">
    <text evidence="2">The sequence shown here is derived from an EMBL/GenBank/DDBJ whole genome shotgun (WGS) entry which is preliminary data.</text>
</comment>
<reference evidence="2" key="1">
    <citation type="submission" date="2020-07" db="EMBL/GenBank/DDBJ databases">
        <title>Genome sequence and genetic diversity analysis of an under-domesticated orphan crop, white fonio (Digitaria exilis).</title>
        <authorList>
            <person name="Bennetzen J.L."/>
            <person name="Chen S."/>
            <person name="Ma X."/>
            <person name="Wang X."/>
            <person name="Yssel A.E.J."/>
            <person name="Chaluvadi S.R."/>
            <person name="Johnson M."/>
            <person name="Gangashetty P."/>
            <person name="Hamidou F."/>
            <person name="Sanogo M.D."/>
            <person name="Zwaenepoel A."/>
            <person name="Wallace J."/>
            <person name="Van De Peer Y."/>
            <person name="Van Deynze A."/>
        </authorList>
    </citation>
    <scope>NUCLEOTIDE SEQUENCE</scope>
    <source>
        <tissue evidence="2">Leaves</tissue>
    </source>
</reference>
<keyword evidence="3" id="KW-1185">Reference proteome</keyword>
<feature type="domain" description="Endonuclease/exonuclease/phosphatase" evidence="1">
    <location>
        <begin position="12"/>
        <end position="232"/>
    </location>
</feature>
<dbReference type="PANTHER" id="PTHR33710:SF48">
    <property type="entry name" value="OS02G0307075 PROTEIN"/>
    <property type="match status" value="1"/>
</dbReference>
<name>A0A835F6P1_9POAL</name>
<organism evidence="2 3">
    <name type="scientific">Digitaria exilis</name>
    <dbReference type="NCBI Taxonomy" id="1010633"/>
    <lineage>
        <taxon>Eukaryota</taxon>
        <taxon>Viridiplantae</taxon>
        <taxon>Streptophyta</taxon>
        <taxon>Embryophyta</taxon>
        <taxon>Tracheophyta</taxon>
        <taxon>Spermatophyta</taxon>
        <taxon>Magnoliopsida</taxon>
        <taxon>Liliopsida</taxon>
        <taxon>Poales</taxon>
        <taxon>Poaceae</taxon>
        <taxon>PACMAD clade</taxon>
        <taxon>Panicoideae</taxon>
        <taxon>Panicodae</taxon>
        <taxon>Paniceae</taxon>
        <taxon>Anthephorinae</taxon>
        <taxon>Digitaria</taxon>
    </lineage>
</organism>
<gene>
    <name evidence="2" type="ORF">HU200_017221</name>
</gene>
<dbReference type="AlphaFoldDB" id="A0A835F6P1"/>
<dbReference type="Gene3D" id="3.60.10.10">
    <property type="entry name" value="Endonuclease/exonuclease/phosphatase"/>
    <property type="match status" value="1"/>
</dbReference>
<dbReference type="GO" id="GO:0003824">
    <property type="term" value="F:catalytic activity"/>
    <property type="evidence" value="ECO:0007669"/>
    <property type="project" value="InterPro"/>
</dbReference>